<dbReference type="InterPro" id="IPR005546">
    <property type="entry name" value="Autotransporte_beta"/>
</dbReference>
<dbReference type="SUPFAM" id="SSF103515">
    <property type="entry name" value="Autotransporter"/>
    <property type="match status" value="1"/>
</dbReference>
<sequence>MQYKWKCSFGALMAFGCFVQVASASEGKGQSLCQPSNYGKNKKLFYTYYDNEVLGTKKCINGISKIDFILGGRIETGFFEQLSGMATDKNTAILSRKLQRFNDNNSLNVEQNAQGRNTVTFQKPELILIKDGALLENFVLDNGGKAYISNDGEKDDPGRSINNTVKNGAEIYVYAGGLSENSTIERGGTESVHALKGKQGFSKNAVVKEEGQQSVGNGGKAEGTKIYGGEQLVFGEGDVGGQIKGSSASHTVIYGQDETLGKQQVYDGGVTWDTKVMQGGVQEVAKKSQSVTNGGTAFDTQVFRGGKQRVLEGGKAIGVALNETAIQEVYTDGFVQNLTMNDEAKSFVRAGATLEGKTLVNHSGQLHLYAGNDQDRTTVEDVILNGQDTKLFSIADELDGKGSQIQKLSGKGSVIFAFTGSDPYYSQLHVNHLSGNLHFQFNTTLAHNRGDYLFVEDGKGNHTISVADSGVEITDPFSSQRDLITDQSGGADFILTDLSGEKIHTIDGGTYMYDLQQRKDEKGKTWFLSADRISGPETSFPDPTDPLTPGWSSTTPSVDAILSTAVASGLIFHNELQIVRTGRGVLDQDRRDIDVWTYAIKSRERVATGHTNFKLEQTGIVFGADQLNELTHGDLYVGGFGSYDQARVFHVRGGDSGVNSYSIGAYATYFDYRGWYLDSVLKYNYYRDNLKAISTNGSVVQGNYNQWAIGGSFEVGCRFEPAQNTWMQPYVKLTGLQVEGKKITLSNEMTADIRPSTSLRSEVGLTTGHQFLLNTQTPFTAYITAAWLRENVNNNHTTINNRHKFITDMSGNAGKLGIGLKSLVNDKLTLYAEAHYLKGHKIKQSLQGIFGLRYTF</sequence>
<dbReference type="PROSITE" id="PS51208">
    <property type="entry name" value="AUTOTRANSPORTER"/>
    <property type="match status" value="1"/>
</dbReference>
<dbReference type="Gene3D" id="2.40.128.130">
    <property type="entry name" value="Autotransporter beta-domain"/>
    <property type="match status" value="1"/>
</dbReference>
<dbReference type="Pfam" id="PF03212">
    <property type="entry name" value="Pertactin"/>
    <property type="match status" value="1"/>
</dbReference>
<evidence type="ECO:0000259" key="2">
    <source>
        <dbReference type="PROSITE" id="PS51208"/>
    </source>
</evidence>
<dbReference type="SUPFAM" id="SSF51126">
    <property type="entry name" value="Pectin lyase-like"/>
    <property type="match status" value="1"/>
</dbReference>
<dbReference type="RefSeq" id="WP_354190839.1">
    <property type="nucleotide sequence ID" value="NZ_JBEPLI010000038.1"/>
</dbReference>
<dbReference type="SMART" id="SM00869">
    <property type="entry name" value="Autotransporter"/>
    <property type="match status" value="1"/>
</dbReference>
<comment type="caution">
    <text evidence="3">The sequence shown here is derived from an EMBL/GenBank/DDBJ whole genome shotgun (WGS) entry which is preliminary data.</text>
</comment>
<feature type="chain" id="PRO_5047025944" evidence="1">
    <location>
        <begin position="25"/>
        <end position="856"/>
    </location>
</feature>
<reference evidence="3 4" key="1">
    <citation type="submission" date="2024-06" db="EMBL/GenBank/DDBJ databases">
        <title>Genomic Encyclopedia of Type Strains, Phase IV (KMG-IV): sequencing the most valuable type-strain genomes for metagenomic binning, comparative biology and taxonomic classification.</title>
        <authorList>
            <person name="Goeker M."/>
        </authorList>
    </citation>
    <scope>NUCLEOTIDE SEQUENCE [LARGE SCALE GENOMIC DNA]</scope>
    <source>
        <strain evidence="3 4">DSM 23649</strain>
    </source>
</reference>
<protein>
    <submittedName>
        <fullName evidence="3">Outer membrane autotransporter protein</fullName>
    </submittedName>
</protein>
<dbReference type="InterPro" id="IPR030930">
    <property type="entry name" value="AIDA"/>
</dbReference>
<dbReference type="InterPro" id="IPR012332">
    <property type="entry name" value="Autotransporter_pectin_lyase_C"/>
</dbReference>
<gene>
    <name evidence="3" type="ORF">ABID23_001601</name>
</gene>
<dbReference type="Proteomes" id="UP001549086">
    <property type="component" value="Unassembled WGS sequence"/>
</dbReference>
<dbReference type="PROSITE" id="PS51257">
    <property type="entry name" value="PROKAR_LIPOPROTEIN"/>
    <property type="match status" value="1"/>
</dbReference>
<dbReference type="Pfam" id="PF03797">
    <property type="entry name" value="Autotransporter"/>
    <property type="match status" value="1"/>
</dbReference>
<dbReference type="Gene3D" id="2.160.20.20">
    <property type="match status" value="1"/>
</dbReference>
<dbReference type="EMBL" id="JBEPLI010000038">
    <property type="protein sequence ID" value="MET3590485.1"/>
    <property type="molecule type" value="Genomic_DNA"/>
</dbReference>
<evidence type="ECO:0000313" key="4">
    <source>
        <dbReference type="Proteomes" id="UP001549086"/>
    </source>
</evidence>
<dbReference type="InterPro" id="IPR036709">
    <property type="entry name" value="Autotransporte_beta_dom_sf"/>
</dbReference>
<dbReference type="InterPro" id="IPR004899">
    <property type="entry name" value="Pertactin_central"/>
</dbReference>
<keyword evidence="4" id="KW-1185">Reference proteome</keyword>
<dbReference type="NCBIfam" id="TIGR04415">
    <property type="entry name" value="O_hepto_targRPT"/>
    <property type="match status" value="1"/>
</dbReference>
<name>A0ABV2HIV0_9HYPH</name>
<dbReference type="InterPro" id="IPR011050">
    <property type="entry name" value="Pectin_lyase_fold/virulence"/>
</dbReference>
<dbReference type="PANTHER" id="PTHR35037">
    <property type="entry name" value="C-TERMINAL REGION OF AIDA-LIKE PROTEIN"/>
    <property type="match status" value="1"/>
</dbReference>
<organism evidence="3 4">
    <name type="scientific">Bartonella silvatica</name>
    <dbReference type="NCBI Taxonomy" id="357760"/>
    <lineage>
        <taxon>Bacteria</taxon>
        <taxon>Pseudomonadati</taxon>
        <taxon>Pseudomonadota</taxon>
        <taxon>Alphaproteobacteria</taxon>
        <taxon>Hyphomicrobiales</taxon>
        <taxon>Bartonellaceae</taxon>
        <taxon>Bartonella</taxon>
    </lineage>
</organism>
<dbReference type="InterPro" id="IPR006315">
    <property type="entry name" value="OM_autotransptr_brl_dom"/>
</dbReference>
<feature type="signal peptide" evidence="1">
    <location>
        <begin position="1"/>
        <end position="24"/>
    </location>
</feature>
<accession>A0ABV2HIV0</accession>
<dbReference type="NCBIfam" id="NF040482">
    <property type="entry name" value="auto_BafA_Cterm"/>
    <property type="match status" value="1"/>
</dbReference>
<evidence type="ECO:0000313" key="3">
    <source>
        <dbReference type="EMBL" id="MET3590485.1"/>
    </source>
</evidence>
<dbReference type="InterPro" id="IPR051551">
    <property type="entry name" value="Autotransporter_adhesion"/>
</dbReference>
<keyword evidence="1" id="KW-0732">Signal</keyword>
<dbReference type="PANTHER" id="PTHR35037:SF7">
    <property type="entry name" value="AUTOTRANSPORTER"/>
    <property type="match status" value="1"/>
</dbReference>
<proteinExistence type="predicted"/>
<evidence type="ECO:0000256" key="1">
    <source>
        <dbReference type="SAM" id="SignalP"/>
    </source>
</evidence>
<dbReference type="NCBIfam" id="TIGR01414">
    <property type="entry name" value="autotrans_barl"/>
    <property type="match status" value="1"/>
</dbReference>
<feature type="domain" description="Autotransporter" evidence="2">
    <location>
        <begin position="588"/>
        <end position="856"/>
    </location>
</feature>